<dbReference type="InterPro" id="IPR000668">
    <property type="entry name" value="Peptidase_C1A_C"/>
</dbReference>
<dbReference type="InterPro" id="IPR013128">
    <property type="entry name" value="Peptidase_C1A"/>
</dbReference>
<dbReference type="Proteomes" id="UP000625711">
    <property type="component" value="Unassembled WGS sequence"/>
</dbReference>
<evidence type="ECO:0000313" key="4">
    <source>
        <dbReference type="Proteomes" id="UP000625711"/>
    </source>
</evidence>
<dbReference type="CDD" id="cd02248">
    <property type="entry name" value="Peptidase_C1A"/>
    <property type="match status" value="1"/>
</dbReference>
<dbReference type="Gene3D" id="3.90.70.10">
    <property type="entry name" value="Cysteine proteinases"/>
    <property type="match status" value="1"/>
</dbReference>
<dbReference type="SMART" id="SM00645">
    <property type="entry name" value="Pept_C1"/>
    <property type="match status" value="1"/>
</dbReference>
<dbReference type="PANTHER" id="PTHR12411">
    <property type="entry name" value="CYSTEINE PROTEASE FAMILY C1-RELATED"/>
    <property type="match status" value="1"/>
</dbReference>
<dbReference type="InterPro" id="IPR038765">
    <property type="entry name" value="Papain-like_cys_pep_sf"/>
</dbReference>
<dbReference type="EMBL" id="JAACXV010012236">
    <property type="protein sequence ID" value="KAF7274740.1"/>
    <property type="molecule type" value="Genomic_DNA"/>
</dbReference>
<dbReference type="PROSITE" id="PS00640">
    <property type="entry name" value="THIOL_PROTEASE_ASN"/>
    <property type="match status" value="1"/>
</dbReference>
<comment type="similarity">
    <text evidence="1">Belongs to the peptidase C1 family.</text>
</comment>
<dbReference type="SUPFAM" id="SSF54001">
    <property type="entry name" value="Cysteine proteinases"/>
    <property type="match status" value="1"/>
</dbReference>
<protein>
    <recommendedName>
        <fullName evidence="2">Peptidase C1A papain C-terminal domain-containing protein</fullName>
    </recommendedName>
</protein>
<dbReference type="InterPro" id="IPR025661">
    <property type="entry name" value="Pept_asp_AS"/>
</dbReference>
<keyword evidence="4" id="KW-1185">Reference proteome</keyword>
<reference evidence="3" key="1">
    <citation type="submission" date="2020-08" db="EMBL/GenBank/DDBJ databases">
        <title>Genome sequencing and assembly of the red palm weevil Rhynchophorus ferrugineus.</title>
        <authorList>
            <person name="Dias G.B."/>
            <person name="Bergman C.M."/>
            <person name="Manee M."/>
        </authorList>
    </citation>
    <scope>NUCLEOTIDE SEQUENCE</scope>
    <source>
        <strain evidence="3">AA-2017</strain>
        <tissue evidence="3">Whole larva</tissue>
    </source>
</reference>
<accession>A0A834MCB6</accession>
<organism evidence="3 4">
    <name type="scientific">Rhynchophorus ferrugineus</name>
    <name type="common">Red palm weevil</name>
    <name type="synonym">Curculio ferrugineus</name>
    <dbReference type="NCBI Taxonomy" id="354439"/>
    <lineage>
        <taxon>Eukaryota</taxon>
        <taxon>Metazoa</taxon>
        <taxon>Ecdysozoa</taxon>
        <taxon>Arthropoda</taxon>
        <taxon>Hexapoda</taxon>
        <taxon>Insecta</taxon>
        <taxon>Pterygota</taxon>
        <taxon>Neoptera</taxon>
        <taxon>Endopterygota</taxon>
        <taxon>Coleoptera</taxon>
        <taxon>Polyphaga</taxon>
        <taxon>Cucujiformia</taxon>
        <taxon>Curculionidae</taxon>
        <taxon>Dryophthorinae</taxon>
        <taxon>Rhynchophorus</taxon>
    </lineage>
</organism>
<name>A0A834MCB6_RHYFE</name>
<dbReference type="InterPro" id="IPR039417">
    <property type="entry name" value="Peptidase_C1A_papain-like"/>
</dbReference>
<gene>
    <name evidence="3" type="ORF">GWI33_012588</name>
</gene>
<dbReference type="GO" id="GO:0006508">
    <property type="term" value="P:proteolysis"/>
    <property type="evidence" value="ECO:0007669"/>
    <property type="project" value="InterPro"/>
</dbReference>
<dbReference type="OrthoDB" id="190265at2759"/>
<dbReference type="AlphaFoldDB" id="A0A834MCB6"/>
<evidence type="ECO:0000259" key="2">
    <source>
        <dbReference type="SMART" id="SM00645"/>
    </source>
</evidence>
<dbReference type="GO" id="GO:0008234">
    <property type="term" value="F:cysteine-type peptidase activity"/>
    <property type="evidence" value="ECO:0007669"/>
    <property type="project" value="InterPro"/>
</dbReference>
<evidence type="ECO:0000256" key="1">
    <source>
        <dbReference type="ARBA" id="ARBA00008455"/>
    </source>
</evidence>
<proteinExistence type="inferred from homology"/>
<evidence type="ECO:0000313" key="3">
    <source>
        <dbReference type="EMBL" id="KAF7274740.1"/>
    </source>
</evidence>
<sequence length="198" mass="22224">MYVKCDKFSSFQVGALEPLYARKYNKLISLSEQSLIDIDNRHFIICGLDTDGCNSGIVQGALEYVQNHGIATEDRYKYLGYKQNACHKFEVLFKISGYKNIAYKDEKDLKNAVGSIGPVSVSLNGDLLQRYAWGIINGNCSDKINHAAVVVGYGRENGQEYWILKNSWAVNWGENGYFRLGMGNNLCSVATQACYPYL</sequence>
<comment type="caution">
    <text evidence="3">The sequence shown here is derived from an EMBL/GenBank/DDBJ whole genome shotgun (WGS) entry which is preliminary data.</text>
</comment>
<feature type="domain" description="Peptidase C1A papain C-terminal" evidence="2">
    <location>
        <begin position="4"/>
        <end position="197"/>
    </location>
</feature>
<dbReference type="Pfam" id="PF00112">
    <property type="entry name" value="Peptidase_C1"/>
    <property type="match status" value="1"/>
</dbReference>